<dbReference type="SUPFAM" id="SSF53098">
    <property type="entry name" value="Ribonuclease H-like"/>
    <property type="match status" value="1"/>
</dbReference>
<dbReference type="Proteomes" id="UP001157006">
    <property type="component" value="Chromosome 1S"/>
</dbReference>
<dbReference type="GO" id="GO:0008270">
    <property type="term" value="F:zinc ion binding"/>
    <property type="evidence" value="ECO:0007669"/>
    <property type="project" value="UniProtKB-KW"/>
</dbReference>
<accession>A0AAV0Z1Q3</accession>
<dbReference type="InterPro" id="IPR052035">
    <property type="entry name" value="ZnF_BED_domain_contain"/>
</dbReference>
<evidence type="ECO:0000256" key="2">
    <source>
        <dbReference type="ARBA" id="ARBA00022723"/>
    </source>
</evidence>
<evidence type="ECO:0000313" key="7">
    <source>
        <dbReference type="Proteomes" id="UP001157006"/>
    </source>
</evidence>
<sequence>MATINGLTRGGEYFHMRYPAHILNLVVNEGLKDKHLSINSVRDVVRFVKSSPHREAKFKKCIEFVGITCKKLVCLDVSTRWNLTYLMLEVAEKFQLTFDKLEEEESRYREFFGKGNPLVVMIGTFPELFSFF</sequence>
<evidence type="ECO:0000256" key="5">
    <source>
        <dbReference type="ARBA" id="ARBA00023242"/>
    </source>
</evidence>
<protein>
    <recommendedName>
        <fullName evidence="8">Zinc finger BED domain-containing protein RICESLEEPER 2-like</fullName>
    </recommendedName>
</protein>
<evidence type="ECO:0000256" key="3">
    <source>
        <dbReference type="ARBA" id="ARBA00022771"/>
    </source>
</evidence>
<dbReference type="GO" id="GO:0005634">
    <property type="term" value="C:nucleus"/>
    <property type="evidence" value="ECO:0007669"/>
    <property type="project" value="UniProtKB-SubCell"/>
</dbReference>
<dbReference type="PANTHER" id="PTHR46481:SF10">
    <property type="entry name" value="ZINC FINGER BED DOMAIN-CONTAINING PROTEIN 39"/>
    <property type="match status" value="1"/>
</dbReference>
<evidence type="ECO:0008006" key="8">
    <source>
        <dbReference type="Google" id="ProtNLM"/>
    </source>
</evidence>
<comment type="subcellular location">
    <subcellularLocation>
        <location evidence="1">Nucleus</location>
    </subcellularLocation>
</comment>
<name>A0AAV0Z1Q3_VICFA</name>
<organism evidence="6 7">
    <name type="scientific">Vicia faba</name>
    <name type="common">Broad bean</name>
    <name type="synonym">Faba vulgaris</name>
    <dbReference type="NCBI Taxonomy" id="3906"/>
    <lineage>
        <taxon>Eukaryota</taxon>
        <taxon>Viridiplantae</taxon>
        <taxon>Streptophyta</taxon>
        <taxon>Embryophyta</taxon>
        <taxon>Tracheophyta</taxon>
        <taxon>Spermatophyta</taxon>
        <taxon>Magnoliopsida</taxon>
        <taxon>eudicotyledons</taxon>
        <taxon>Gunneridae</taxon>
        <taxon>Pentapetalae</taxon>
        <taxon>rosids</taxon>
        <taxon>fabids</taxon>
        <taxon>Fabales</taxon>
        <taxon>Fabaceae</taxon>
        <taxon>Papilionoideae</taxon>
        <taxon>50 kb inversion clade</taxon>
        <taxon>NPAAA clade</taxon>
        <taxon>Hologalegina</taxon>
        <taxon>IRL clade</taxon>
        <taxon>Fabeae</taxon>
        <taxon>Vicia</taxon>
    </lineage>
</organism>
<keyword evidence="2" id="KW-0479">Metal-binding</keyword>
<dbReference type="EMBL" id="OX451735">
    <property type="protein sequence ID" value="CAI8592400.1"/>
    <property type="molecule type" value="Genomic_DNA"/>
</dbReference>
<proteinExistence type="predicted"/>
<keyword evidence="5" id="KW-0539">Nucleus</keyword>
<evidence type="ECO:0000313" key="6">
    <source>
        <dbReference type="EMBL" id="CAI8592400.1"/>
    </source>
</evidence>
<dbReference type="AlphaFoldDB" id="A0AAV0Z1Q3"/>
<gene>
    <name evidence="6" type="ORF">VFH_I037960</name>
</gene>
<evidence type="ECO:0000256" key="4">
    <source>
        <dbReference type="ARBA" id="ARBA00022833"/>
    </source>
</evidence>
<dbReference type="InterPro" id="IPR012337">
    <property type="entry name" value="RNaseH-like_sf"/>
</dbReference>
<keyword evidence="7" id="KW-1185">Reference proteome</keyword>
<keyword evidence="3" id="KW-0863">Zinc-finger</keyword>
<evidence type="ECO:0000256" key="1">
    <source>
        <dbReference type="ARBA" id="ARBA00004123"/>
    </source>
</evidence>
<reference evidence="6 7" key="1">
    <citation type="submission" date="2023-01" db="EMBL/GenBank/DDBJ databases">
        <authorList>
            <person name="Kreplak J."/>
        </authorList>
    </citation>
    <scope>NUCLEOTIDE SEQUENCE [LARGE SCALE GENOMIC DNA]</scope>
</reference>
<keyword evidence="4" id="KW-0862">Zinc</keyword>
<dbReference type="PANTHER" id="PTHR46481">
    <property type="entry name" value="ZINC FINGER BED DOMAIN-CONTAINING PROTEIN 4"/>
    <property type="match status" value="1"/>
</dbReference>